<evidence type="ECO:0000256" key="5">
    <source>
        <dbReference type="PIRSR" id="PIRSR604574-1"/>
    </source>
</evidence>
<feature type="binding site" evidence="6">
    <location>
        <position position="132"/>
    </location>
    <ligand>
        <name>Fe cation</name>
        <dbReference type="ChEBI" id="CHEBI:24875"/>
        <note>catalytic</note>
    </ligand>
</feature>
<dbReference type="SUPFAM" id="SSF51197">
    <property type="entry name" value="Clavaminate synthase-like"/>
    <property type="match status" value="1"/>
</dbReference>
<feature type="binding site" evidence="6">
    <location>
        <position position="186"/>
    </location>
    <ligand>
        <name>Fe cation</name>
        <dbReference type="ChEBI" id="CHEBI:24875"/>
        <note>catalytic</note>
    </ligand>
</feature>
<dbReference type="InterPro" id="IPR005123">
    <property type="entry name" value="Oxoglu/Fe-dep_dioxygenase_dom"/>
</dbReference>
<dbReference type="InterPro" id="IPR037151">
    <property type="entry name" value="AlkB-like_sf"/>
</dbReference>
<accession>A0A081FVH1</accession>
<keyword evidence="4 6" id="KW-0408">Iron</keyword>
<dbReference type="NCBIfam" id="NF011930">
    <property type="entry name" value="PRK15401.1"/>
    <property type="match status" value="1"/>
</dbReference>
<dbReference type="GO" id="GO:0008198">
    <property type="term" value="F:ferrous iron binding"/>
    <property type="evidence" value="ECO:0007669"/>
    <property type="project" value="TreeGrafter"/>
</dbReference>
<name>A0A081FVH1_9GAMM</name>
<keyword evidence="9" id="KW-1185">Reference proteome</keyword>
<feature type="domain" description="Fe2OG dioxygenase" evidence="7">
    <location>
        <begin position="112"/>
        <end position="212"/>
    </location>
</feature>
<dbReference type="AlphaFoldDB" id="A0A081FVH1"/>
<evidence type="ECO:0000313" key="8">
    <source>
        <dbReference type="EMBL" id="KEA62526.1"/>
    </source>
</evidence>
<dbReference type="PANTHER" id="PTHR16557:SF2">
    <property type="entry name" value="NUCLEIC ACID DIOXYGENASE ALKBH1"/>
    <property type="match status" value="1"/>
</dbReference>
<dbReference type="Gene3D" id="2.60.120.590">
    <property type="entry name" value="Alpha-ketoglutarate-dependent dioxygenase AlkB-like"/>
    <property type="match status" value="1"/>
</dbReference>
<evidence type="ECO:0000256" key="2">
    <source>
        <dbReference type="ARBA" id="ARBA00022964"/>
    </source>
</evidence>
<feature type="binding site" evidence="5">
    <location>
        <position position="134"/>
    </location>
    <ligand>
        <name>substrate</name>
    </ligand>
</feature>
<keyword evidence="1 6" id="KW-0479">Metal-binding</keyword>
<dbReference type="PATRIC" id="fig|1232683.4.peg.3364"/>
<dbReference type="PANTHER" id="PTHR16557">
    <property type="entry name" value="ALKYLATED DNA REPAIR PROTEIN ALKB-RELATED"/>
    <property type="match status" value="1"/>
</dbReference>
<dbReference type="InterPro" id="IPR027450">
    <property type="entry name" value="AlkB-like"/>
</dbReference>
<evidence type="ECO:0000313" key="9">
    <source>
        <dbReference type="Proteomes" id="UP000028252"/>
    </source>
</evidence>
<feature type="binding site" evidence="5">
    <location>
        <begin position="75"/>
        <end position="77"/>
    </location>
    <ligand>
        <name>substrate</name>
    </ligand>
</feature>
<dbReference type="STRING" id="1232683.ADIMK_3417"/>
<gene>
    <name evidence="8" type="ORF">ADIMK_3417</name>
</gene>
<proteinExistence type="predicted"/>
<dbReference type="PROSITE" id="PS51471">
    <property type="entry name" value="FE2OG_OXY"/>
    <property type="match status" value="1"/>
</dbReference>
<keyword evidence="3" id="KW-0560">Oxidoreductase</keyword>
<feature type="binding site" evidence="6">
    <location>
        <position position="130"/>
    </location>
    <ligand>
        <name>Fe cation</name>
        <dbReference type="ChEBI" id="CHEBI:24875"/>
        <note>catalytic</note>
    </ligand>
</feature>
<evidence type="ECO:0000256" key="1">
    <source>
        <dbReference type="ARBA" id="ARBA00022723"/>
    </source>
</evidence>
<dbReference type="EMBL" id="JMQN01000048">
    <property type="protein sequence ID" value="KEA62526.1"/>
    <property type="molecule type" value="Genomic_DNA"/>
</dbReference>
<evidence type="ECO:0000259" key="7">
    <source>
        <dbReference type="PROSITE" id="PS51471"/>
    </source>
</evidence>
<keyword evidence="2" id="KW-0223">Dioxygenase</keyword>
<evidence type="ECO:0000256" key="6">
    <source>
        <dbReference type="PIRSR" id="PIRSR604574-2"/>
    </source>
</evidence>
<protein>
    <submittedName>
        <fullName evidence="8">Alkylated DNA repair protein AlkB</fullName>
    </submittedName>
</protein>
<dbReference type="GO" id="GO:0035515">
    <property type="term" value="F:oxidative RNA demethylase activity"/>
    <property type="evidence" value="ECO:0007669"/>
    <property type="project" value="TreeGrafter"/>
</dbReference>
<comment type="caution">
    <text evidence="8">The sequence shown here is derived from an EMBL/GenBank/DDBJ whole genome shotgun (WGS) entry which is preliminary data.</text>
</comment>
<dbReference type="eggNOG" id="COG3145">
    <property type="taxonomic scope" value="Bacteria"/>
</dbReference>
<feature type="binding site" evidence="5">
    <location>
        <begin position="119"/>
        <end position="121"/>
    </location>
    <ligand>
        <name>2-oxoglutarate</name>
        <dbReference type="ChEBI" id="CHEBI:16810"/>
    </ligand>
</feature>
<dbReference type="Proteomes" id="UP000028252">
    <property type="component" value="Unassembled WGS sequence"/>
</dbReference>
<feature type="binding site" evidence="5">
    <location>
        <position position="68"/>
    </location>
    <ligand>
        <name>substrate</name>
    </ligand>
</feature>
<sequence length="212" mass="23012">MMDDLFVDPDPVPVAQAAWLLRGYLRESAPQIIESVRGVLRQSPLRTMQVPGGKWMSVKTSSCGALGWVSDALGYRYADTDPLTGQPWPAMPTALQVLARDAAAEVGFGAFEPDACLINCYQPGAKMGLHQDRDEKDLSAPIVSVSLGLPAVFMFGGSKRSDAVKRFPLEHGDVLVWGGVSRMVYHGVAPLKAGHHPLLGEWRVNLTFRRAG</sequence>
<dbReference type="Pfam" id="PF13532">
    <property type="entry name" value="2OG-FeII_Oxy_2"/>
    <property type="match status" value="1"/>
</dbReference>
<dbReference type="GO" id="GO:0035516">
    <property type="term" value="F:broad specificity oxidative DNA demethylase activity"/>
    <property type="evidence" value="ECO:0007669"/>
    <property type="project" value="TreeGrafter"/>
</dbReference>
<evidence type="ECO:0000256" key="3">
    <source>
        <dbReference type="ARBA" id="ARBA00023002"/>
    </source>
</evidence>
<dbReference type="InterPro" id="IPR004574">
    <property type="entry name" value="Alkb"/>
</dbReference>
<dbReference type="GO" id="GO:0035513">
    <property type="term" value="P:oxidative RNA demethylation"/>
    <property type="evidence" value="ECO:0007669"/>
    <property type="project" value="TreeGrafter"/>
</dbReference>
<organism evidence="8 9">
    <name type="scientific">Marinobacterium lacunae</name>
    <dbReference type="NCBI Taxonomy" id="1232683"/>
    <lineage>
        <taxon>Bacteria</taxon>
        <taxon>Pseudomonadati</taxon>
        <taxon>Pseudomonadota</taxon>
        <taxon>Gammaproteobacteria</taxon>
        <taxon>Oceanospirillales</taxon>
        <taxon>Oceanospirillaceae</taxon>
        <taxon>Marinobacterium</taxon>
    </lineage>
</organism>
<evidence type="ECO:0000256" key="4">
    <source>
        <dbReference type="ARBA" id="ARBA00023004"/>
    </source>
</evidence>
<feature type="binding site" evidence="5">
    <location>
        <begin position="203"/>
        <end position="209"/>
    </location>
    <ligand>
        <name>2-oxoglutarate</name>
        <dbReference type="ChEBI" id="CHEBI:16810"/>
    </ligand>
</feature>
<reference evidence="8 9" key="1">
    <citation type="submission" date="2014-04" db="EMBL/GenBank/DDBJ databases">
        <title>Marinobacterium kochiensis sp. nov., isolated from sediment sample collected from Kochi backwaters in Kerala, India.</title>
        <authorList>
            <person name="Singh A."/>
            <person name="Pinnaka A.K."/>
        </authorList>
    </citation>
    <scope>NUCLEOTIDE SEQUENCE [LARGE SCALE GENOMIC DNA]</scope>
    <source>
        <strain evidence="8 9">AK27</strain>
    </source>
</reference>
<dbReference type="RefSeq" id="WP_197027567.1">
    <property type="nucleotide sequence ID" value="NZ_JMQN01000048.1"/>
</dbReference>
<dbReference type="GO" id="GO:0005737">
    <property type="term" value="C:cytoplasm"/>
    <property type="evidence" value="ECO:0007669"/>
    <property type="project" value="TreeGrafter"/>
</dbReference>
<comment type="cofactor">
    <cofactor evidence="6">
        <name>Fe(2+)</name>
        <dbReference type="ChEBI" id="CHEBI:29033"/>
    </cofactor>
    <text evidence="6">Binds 1 Fe(2+) ion per subunit.</text>
</comment>
<feature type="binding site" evidence="5">
    <location>
        <position position="160"/>
    </location>
    <ligand>
        <name>substrate</name>
    </ligand>
</feature>